<feature type="non-terminal residue" evidence="1">
    <location>
        <position position="84"/>
    </location>
</feature>
<organism evidence="1 2">
    <name type="scientific">Klebsiella michiganensis</name>
    <dbReference type="NCBI Taxonomy" id="1134687"/>
    <lineage>
        <taxon>Bacteria</taxon>
        <taxon>Pseudomonadati</taxon>
        <taxon>Pseudomonadota</taxon>
        <taxon>Gammaproteobacteria</taxon>
        <taxon>Enterobacterales</taxon>
        <taxon>Enterobacteriaceae</taxon>
        <taxon>Klebsiella/Raoultella group</taxon>
        <taxon>Klebsiella</taxon>
    </lineage>
</organism>
<proteinExistence type="predicted"/>
<reference evidence="1 2" key="1">
    <citation type="submission" date="2017-11" db="EMBL/GenBank/DDBJ databases">
        <authorList>
            <person name="Han C.G."/>
        </authorList>
    </citation>
    <scope>NUCLEOTIDE SEQUENCE [LARGE SCALE GENOMIC DNA]</scope>
    <source>
        <strain evidence="1 2">A2</strain>
    </source>
</reference>
<gene>
    <name evidence="1" type="ORF">CWM85_40585</name>
</gene>
<evidence type="ECO:0000313" key="2">
    <source>
        <dbReference type="Proteomes" id="UP000234661"/>
    </source>
</evidence>
<comment type="caution">
    <text evidence="1">The sequence shown here is derived from an EMBL/GenBank/DDBJ whole genome shotgun (WGS) entry which is preliminary data.</text>
</comment>
<name>A0A2J4XVM4_9ENTR</name>
<protein>
    <submittedName>
        <fullName evidence="1">Sir2 family NAD-dependent protein deacetylase</fullName>
    </submittedName>
</protein>
<dbReference type="Proteomes" id="UP000234661">
    <property type="component" value="Unassembled WGS sequence"/>
</dbReference>
<dbReference type="InterPro" id="IPR029035">
    <property type="entry name" value="DHS-like_NAD/FAD-binding_dom"/>
</dbReference>
<sequence>MEQLLADYKKGNVILFVGAGVSMNLGLPSWSQLVDHIATELGYDPDIYRTFGSALELAEYYKLKKGKIGPLRSWMDRMWHSSDI</sequence>
<accession>A0A2J4XVM4</accession>
<dbReference type="SUPFAM" id="SSF52467">
    <property type="entry name" value="DHS-like NAD/FAD-binding domain"/>
    <property type="match status" value="1"/>
</dbReference>
<evidence type="ECO:0000313" key="1">
    <source>
        <dbReference type="EMBL" id="PLM42561.1"/>
    </source>
</evidence>
<reference evidence="1 2" key="2">
    <citation type="submission" date="2018-01" db="EMBL/GenBank/DDBJ databases">
        <title>Genomic study of Klebsiella pneumoniae.</title>
        <authorList>
            <person name="Yang Y."/>
            <person name="Bicalho R."/>
        </authorList>
    </citation>
    <scope>NUCLEOTIDE SEQUENCE [LARGE SCALE GENOMIC DNA]</scope>
    <source>
        <strain evidence="1 2">A2</strain>
    </source>
</reference>
<dbReference type="AlphaFoldDB" id="A0A2J4XVM4"/>
<dbReference type="EMBL" id="PIET01002596">
    <property type="protein sequence ID" value="PLM42561.1"/>
    <property type="molecule type" value="Genomic_DNA"/>
</dbReference>